<keyword evidence="9 17" id="KW-0418">Kinase</keyword>
<dbReference type="SUPFAM" id="SSF158472">
    <property type="entry name" value="HAMP domain-like"/>
    <property type="match status" value="1"/>
</dbReference>
<accession>A0A5D0MGN4</accession>
<dbReference type="FunFam" id="3.30.565.10:FF:000006">
    <property type="entry name" value="Sensor histidine kinase WalK"/>
    <property type="match status" value="1"/>
</dbReference>
<comment type="catalytic activity">
    <reaction evidence="1">
        <text>ATP + protein L-histidine = ADP + protein N-phospho-L-histidine.</text>
        <dbReference type="EC" id="2.7.13.3"/>
    </reaction>
</comment>
<keyword evidence="6" id="KW-0808">Transferase</keyword>
<dbReference type="Pfam" id="PF16736">
    <property type="entry name" value="sCache_like"/>
    <property type="match status" value="1"/>
</dbReference>
<dbReference type="SUPFAM" id="SSF55874">
    <property type="entry name" value="ATPase domain of HSP90 chaperone/DNA topoisomerase II/histidine kinase"/>
    <property type="match status" value="1"/>
</dbReference>
<dbReference type="PANTHER" id="PTHR45528">
    <property type="entry name" value="SENSOR HISTIDINE KINASE CPXA"/>
    <property type="match status" value="1"/>
</dbReference>
<dbReference type="InterPro" id="IPR004358">
    <property type="entry name" value="Sig_transdc_His_kin-like_C"/>
</dbReference>
<keyword evidence="18" id="KW-1185">Reference proteome</keyword>
<dbReference type="GO" id="GO:0000155">
    <property type="term" value="F:phosphorelay sensor kinase activity"/>
    <property type="evidence" value="ECO:0007669"/>
    <property type="project" value="InterPro"/>
</dbReference>
<feature type="domain" description="Histidine kinase" evidence="15">
    <location>
        <begin position="362"/>
        <end position="575"/>
    </location>
</feature>
<proteinExistence type="predicted"/>
<keyword evidence="10" id="KW-0067">ATP-binding</keyword>
<evidence type="ECO:0000256" key="14">
    <source>
        <dbReference type="SAM" id="Phobius"/>
    </source>
</evidence>
<dbReference type="InterPro" id="IPR003661">
    <property type="entry name" value="HisK_dim/P_dom"/>
</dbReference>
<dbReference type="PROSITE" id="PS50885">
    <property type="entry name" value="HAMP"/>
    <property type="match status" value="1"/>
</dbReference>
<evidence type="ECO:0000256" key="6">
    <source>
        <dbReference type="ARBA" id="ARBA00022679"/>
    </source>
</evidence>
<dbReference type="SMART" id="SM00091">
    <property type="entry name" value="PAS"/>
    <property type="match status" value="1"/>
</dbReference>
<dbReference type="PROSITE" id="PS50109">
    <property type="entry name" value="HIS_KIN"/>
    <property type="match status" value="1"/>
</dbReference>
<dbReference type="InterPro" id="IPR003594">
    <property type="entry name" value="HATPase_dom"/>
</dbReference>
<dbReference type="EMBL" id="VSIX01000003">
    <property type="protein sequence ID" value="TYB32196.1"/>
    <property type="molecule type" value="Genomic_DNA"/>
</dbReference>
<dbReference type="SMART" id="SM00387">
    <property type="entry name" value="HATPase_c"/>
    <property type="match status" value="1"/>
</dbReference>
<feature type="domain" description="HAMP" evidence="16">
    <location>
        <begin position="190"/>
        <end position="242"/>
    </location>
</feature>
<evidence type="ECO:0000256" key="9">
    <source>
        <dbReference type="ARBA" id="ARBA00022777"/>
    </source>
</evidence>
<gene>
    <name evidence="17" type="ORF">FXF47_00215</name>
</gene>
<dbReference type="SUPFAM" id="SSF55785">
    <property type="entry name" value="PYP-like sensor domain (PAS domain)"/>
    <property type="match status" value="1"/>
</dbReference>
<dbReference type="InterPro" id="IPR000014">
    <property type="entry name" value="PAS"/>
</dbReference>
<dbReference type="InterPro" id="IPR005467">
    <property type="entry name" value="His_kinase_dom"/>
</dbReference>
<evidence type="ECO:0000256" key="3">
    <source>
        <dbReference type="ARBA" id="ARBA00012438"/>
    </source>
</evidence>
<dbReference type="SUPFAM" id="SSF47384">
    <property type="entry name" value="Homodimeric domain of signal transducing histidine kinase"/>
    <property type="match status" value="1"/>
</dbReference>
<evidence type="ECO:0000256" key="13">
    <source>
        <dbReference type="ARBA" id="ARBA00023136"/>
    </source>
</evidence>
<name>A0A5D0MGN4_9BACT</name>
<keyword evidence="11 14" id="KW-1133">Transmembrane helix</keyword>
<evidence type="ECO:0000256" key="8">
    <source>
        <dbReference type="ARBA" id="ARBA00022741"/>
    </source>
</evidence>
<dbReference type="InterPro" id="IPR036890">
    <property type="entry name" value="HATPase_C_sf"/>
</dbReference>
<organism evidence="17 18">
    <name type="scientific">Candidatus Mcinerneyibacterium aminivorans</name>
    <dbReference type="NCBI Taxonomy" id="2703815"/>
    <lineage>
        <taxon>Bacteria</taxon>
        <taxon>Candidatus Macinerneyibacteriota</taxon>
        <taxon>Candidatus Mcinerneyibacteria</taxon>
        <taxon>Candidatus Mcinerneyibacteriales</taxon>
        <taxon>Candidatus Mcinerneyibacteriaceae</taxon>
        <taxon>Candidatus Mcinerneyibacterium</taxon>
    </lineage>
</organism>
<evidence type="ECO:0000256" key="1">
    <source>
        <dbReference type="ARBA" id="ARBA00000085"/>
    </source>
</evidence>
<dbReference type="InterPro" id="IPR031967">
    <property type="entry name" value="PhoR_single_Cache-like_dom"/>
</dbReference>
<dbReference type="EC" id="2.7.13.3" evidence="3"/>
<keyword evidence="5" id="KW-0597">Phosphoprotein</keyword>
<keyword evidence="12" id="KW-0902">Two-component regulatory system</keyword>
<dbReference type="Gene3D" id="6.10.340.10">
    <property type="match status" value="1"/>
</dbReference>
<evidence type="ECO:0000256" key="10">
    <source>
        <dbReference type="ARBA" id="ARBA00022840"/>
    </source>
</evidence>
<dbReference type="GO" id="GO:0005886">
    <property type="term" value="C:plasma membrane"/>
    <property type="evidence" value="ECO:0007669"/>
    <property type="project" value="UniProtKB-SubCell"/>
</dbReference>
<evidence type="ECO:0000256" key="7">
    <source>
        <dbReference type="ARBA" id="ARBA00022692"/>
    </source>
</evidence>
<keyword evidence="7 14" id="KW-0812">Transmembrane</keyword>
<dbReference type="AlphaFoldDB" id="A0A5D0MGN4"/>
<comment type="caution">
    <text evidence="17">The sequence shown here is derived from an EMBL/GenBank/DDBJ whole genome shotgun (WGS) entry which is preliminary data.</text>
</comment>
<evidence type="ECO:0000256" key="2">
    <source>
        <dbReference type="ARBA" id="ARBA00004651"/>
    </source>
</evidence>
<evidence type="ECO:0000256" key="12">
    <source>
        <dbReference type="ARBA" id="ARBA00023012"/>
    </source>
</evidence>
<evidence type="ECO:0000313" key="18">
    <source>
        <dbReference type="Proteomes" id="UP000324143"/>
    </source>
</evidence>
<dbReference type="SMART" id="SM00388">
    <property type="entry name" value="HisKA"/>
    <property type="match status" value="1"/>
</dbReference>
<dbReference type="FunFam" id="1.10.287.130:FF:000001">
    <property type="entry name" value="Two-component sensor histidine kinase"/>
    <property type="match status" value="1"/>
</dbReference>
<evidence type="ECO:0000256" key="11">
    <source>
        <dbReference type="ARBA" id="ARBA00022989"/>
    </source>
</evidence>
<keyword evidence="13 14" id="KW-0472">Membrane</keyword>
<protein>
    <recommendedName>
        <fullName evidence="3">histidine kinase</fullName>
        <ecNumber evidence="3">2.7.13.3</ecNumber>
    </recommendedName>
</protein>
<feature type="transmembrane region" description="Helical" evidence="14">
    <location>
        <begin position="170"/>
        <end position="189"/>
    </location>
</feature>
<reference evidence="17" key="1">
    <citation type="submission" date="2019-08" db="EMBL/GenBank/DDBJ databases">
        <title>Genomic characterization of a novel candidate phylum (ARYD3) from a high temperature, high salinity tertiary oil reservoir in north central Oklahoma, USA.</title>
        <authorList>
            <person name="Youssef N.H."/>
            <person name="Yadav A."/>
            <person name="Elshahed M.S."/>
        </authorList>
    </citation>
    <scope>NUCLEOTIDE SEQUENCE [LARGE SCALE GENOMIC DNA]</scope>
    <source>
        <strain evidence="17">ARYD3</strain>
    </source>
</reference>
<dbReference type="InterPro" id="IPR036097">
    <property type="entry name" value="HisK_dim/P_sf"/>
</dbReference>
<evidence type="ECO:0000259" key="16">
    <source>
        <dbReference type="PROSITE" id="PS50885"/>
    </source>
</evidence>
<evidence type="ECO:0000256" key="4">
    <source>
        <dbReference type="ARBA" id="ARBA00022475"/>
    </source>
</evidence>
<dbReference type="Pfam" id="PF02518">
    <property type="entry name" value="HATPase_c"/>
    <property type="match status" value="1"/>
</dbReference>
<dbReference type="PRINTS" id="PR00344">
    <property type="entry name" value="BCTRLSENSOR"/>
</dbReference>
<dbReference type="CDD" id="cd00082">
    <property type="entry name" value="HisKA"/>
    <property type="match status" value="1"/>
</dbReference>
<sequence length="575" mass="66736">MFKIKSIYLKIFISFLLLIAVITGFFLYFSYNTIYNNYIDSKTESLKKINYFLESTVSEFIDNPESLDKKIKELGNKTDVRITIVKKNGEVIADSFNNPKNMENHKNRIELVNSLDKGSGKAVRYSETEDKRMLYVAITYNENEEVKAFIRSSLYLDDIKTTINELFERIFVISILIIVFSLLGAYIFAKTISHPIKRLTEASSEVAEGNFDVKVYLNKKDEFGVLANSFNYMTERINRLFSEVRENQKKLEAIIESIQELLFVINNEGKIKLSNNNFKKYFKIDDSGDKSFYEIISEPDMIELFEKIKKNKTNLVKEIEMDDKIFLVSLSYVRESEDIIGLLHDLTEYRMLNKIKKDFVYNVSHELKTPLTSIKGFSETLLSNKNFNKNYIQIIKKNTDRMIKIVKDLLTLSELEINQNIKKEKVNLEDPIENAFVIVKEKAENKGLKLSKKLPGDEFIIEGDKFKLEQLFINLLDNAVKYTNKGSVRISARELNDDRVQVIIEDTGIGIAKKHLNRIFERFYVVDKSRSRKKGGTGLGLSIVKHILKLHDAEMDVQSKKNKGTKFTIFFNKKI</sequence>
<dbReference type="Pfam" id="PF00512">
    <property type="entry name" value="HisKA"/>
    <property type="match status" value="1"/>
</dbReference>
<dbReference type="Proteomes" id="UP000324143">
    <property type="component" value="Unassembled WGS sequence"/>
</dbReference>
<dbReference type="SMART" id="SM00304">
    <property type="entry name" value="HAMP"/>
    <property type="match status" value="1"/>
</dbReference>
<dbReference type="Gene3D" id="3.30.450.20">
    <property type="entry name" value="PAS domain"/>
    <property type="match status" value="1"/>
</dbReference>
<dbReference type="CDD" id="cd06225">
    <property type="entry name" value="HAMP"/>
    <property type="match status" value="1"/>
</dbReference>
<dbReference type="InterPro" id="IPR035965">
    <property type="entry name" value="PAS-like_dom_sf"/>
</dbReference>
<keyword evidence="4" id="KW-1003">Cell membrane</keyword>
<comment type="subcellular location">
    <subcellularLocation>
        <location evidence="2">Cell membrane</location>
        <topology evidence="2">Multi-pass membrane protein</topology>
    </subcellularLocation>
</comment>
<evidence type="ECO:0000259" key="15">
    <source>
        <dbReference type="PROSITE" id="PS50109"/>
    </source>
</evidence>
<dbReference type="Pfam" id="PF00672">
    <property type="entry name" value="HAMP"/>
    <property type="match status" value="1"/>
</dbReference>
<keyword evidence="8" id="KW-0547">Nucleotide-binding</keyword>
<evidence type="ECO:0000256" key="5">
    <source>
        <dbReference type="ARBA" id="ARBA00022553"/>
    </source>
</evidence>
<dbReference type="InterPro" id="IPR003660">
    <property type="entry name" value="HAMP_dom"/>
</dbReference>
<dbReference type="Gene3D" id="3.30.565.10">
    <property type="entry name" value="Histidine kinase-like ATPase, C-terminal domain"/>
    <property type="match status" value="1"/>
</dbReference>
<evidence type="ECO:0000313" key="17">
    <source>
        <dbReference type="EMBL" id="TYB32196.1"/>
    </source>
</evidence>
<feature type="transmembrane region" description="Helical" evidence="14">
    <location>
        <begin position="7"/>
        <end position="31"/>
    </location>
</feature>
<dbReference type="GO" id="GO:0005524">
    <property type="term" value="F:ATP binding"/>
    <property type="evidence" value="ECO:0007669"/>
    <property type="project" value="UniProtKB-KW"/>
</dbReference>
<dbReference type="InterPro" id="IPR050398">
    <property type="entry name" value="HssS/ArlS-like"/>
</dbReference>
<dbReference type="PANTHER" id="PTHR45528:SF1">
    <property type="entry name" value="SENSOR HISTIDINE KINASE CPXA"/>
    <property type="match status" value="1"/>
</dbReference>
<dbReference type="Gene3D" id="1.10.287.130">
    <property type="match status" value="1"/>
</dbReference>